<comment type="similarity">
    <text evidence="1">Belongs to the bacterial solute-binding protein 7 family.</text>
</comment>
<reference evidence="5 6" key="1">
    <citation type="submission" date="2018-10" db="EMBL/GenBank/DDBJ databases">
        <title>Draft genome sequence of Bacillus salarius IM0101, isolated from a hypersaline soil in Inner Mongolia, China.</title>
        <authorList>
            <person name="Yamprayoonswat W."/>
            <person name="Boonvisut S."/>
            <person name="Jumpathong W."/>
            <person name="Sittihan S."/>
            <person name="Ruangsuj P."/>
            <person name="Wanthongcharoen S."/>
            <person name="Thongpramul N."/>
            <person name="Pimmason S."/>
            <person name="Yu B."/>
            <person name="Yasawong M."/>
        </authorList>
    </citation>
    <scope>NUCLEOTIDE SEQUENCE [LARGE SCALE GENOMIC DNA]</scope>
    <source>
        <strain evidence="5 6">IM0101</strain>
    </source>
</reference>
<protein>
    <submittedName>
        <fullName evidence="5">TRAP transporter substrate-binding protein</fullName>
    </submittedName>
</protein>
<evidence type="ECO:0000256" key="2">
    <source>
        <dbReference type="ARBA" id="ARBA00022448"/>
    </source>
</evidence>
<evidence type="ECO:0000256" key="1">
    <source>
        <dbReference type="ARBA" id="ARBA00009023"/>
    </source>
</evidence>
<dbReference type="OrthoDB" id="9776801at2"/>
<keyword evidence="3" id="KW-0732">Signal</keyword>
<comment type="caution">
    <text evidence="5">The sequence shown here is derived from an EMBL/GenBank/DDBJ whole genome shotgun (WGS) entry which is preliminary data.</text>
</comment>
<evidence type="ECO:0000313" key="5">
    <source>
        <dbReference type="EMBL" id="RSL31502.1"/>
    </source>
</evidence>
<dbReference type="NCBIfam" id="TIGR00787">
    <property type="entry name" value="dctP"/>
    <property type="match status" value="1"/>
</dbReference>
<dbReference type="InterPro" id="IPR038404">
    <property type="entry name" value="TRAP_DctP_sf"/>
</dbReference>
<dbReference type="GO" id="GO:0030288">
    <property type="term" value="C:outer membrane-bounded periplasmic space"/>
    <property type="evidence" value="ECO:0007669"/>
    <property type="project" value="InterPro"/>
</dbReference>
<keyword evidence="4" id="KW-0175">Coiled coil</keyword>
<accession>A0A3R9P5B8</accession>
<name>A0A3R9P5B8_9BACI</name>
<sequence>MTITFSHNQPEDSPEHAGAVAFQEHIEEETDGNVTVDLYPDSQMGSLREQVESTQLGEIDITMQPSAVVSPFVDAVKIVDLPYLWPESNEQKYEVQDSEVGEELLGTLNQGQLEGLGYWPGGFKLFTTSGKEIHKPSDFEGLTMRTMESPALISQYEGWGGNAEPVPYAEVYNALQQGVVDGQENPLQTIYLNDYHKVQDYVIESHHGTMTYLLMANQSWFNGLNEQTQEAITAAEEVGVEAARDSLAETEDEYRQKIKDSEAEYYELTDEEIQTFREASQPIHEEIVQDADQQEILEKMYNKIEEVSGQSGESEE</sequence>
<dbReference type="PANTHER" id="PTHR33376">
    <property type="match status" value="1"/>
</dbReference>
<organism evidence="5 6">
    <name type="scientific">Salibacterium salarium</name>
    <dbReference type="NCBI Taxonomy" id="284579"/>
    <lineage>
        <taxon>Bacteria</taxon>
        <taxon>Bacillati</taxon>
        <taxon>Bacillota</taxon>
        <taxon>Bacilli</taxon>
        <taxon>Bacillales</taxon>
        <taxon>Bacillaceae</taxon>
    </lineage>
</organism>
<keyword evidence="2" id="KW-0813">Transport</keyword>
<dbReference type="Pfam" id="PF03480">
    <property type="entry name" value="DctP"/>
    <property type="match status" value="1"/>
</dbReference>
<dbReference type="InterPro" id="IPR018389">
    <property type="entry name" value="DctP_fam"/>
</dbReference>
<dbReference type="PANTHER" id="PTHR33376:SF7">
    <property type="entry name" value="C4-DICARBOXYLATE-BINDING PROTEIN DCTB"/>
    <property type="match status" value="1"/>
</dbReference>
<dbReference type="GO" id="GO:0055085">
    <property type="term" value="P:transmembrane transport"/>
    <property type="evidence" value="ECO:0007669"/>
    <property type="project" value="InterPro"/>
</dbReference>
<dbReference type="PIRSF" id="PIRSF006470">
    <property type="entry name" value="DctB"/>
    <property type="match status" value="1"/>
</dbReference>
<proteinExistence type="inferred from homology"/>
<evidence type="ECO:0000256" key="3">
    <source>
        <dbReference type="ARBA" id="ARBA00022729"/>
    </source>
</evidence>
<dbReference type="NCBIfam" id="NF037995">
    <property type="entry name" value="TRAP_S1"/>
    <property type="match status" value="1"/>
</dbReference>
<feature type="coiled-coil region" evidence="4">
    <location>
        <begin position="240"/>
        <end position="271"/>
    </location>
</feature>
<gene>
    <name evidence="5" type="ORF">D7Z54_20560</name>
</gene>
<dbReference type="Proteomes" id="UP000275076">
    <property type="component" value="Unassembled WGS sequence"/>
</dbReference>
<dbReference type="InterPro" id="IPR004682">
    <property type="entry name" value="TRAP_DctP"/>
</dbReference>
<dbReference type="Gene3D" id="3.40.190.170">
    <property type="entry name" value="Bacterial extracellular solute-binding protein, family 7"/>
    <property type="match status" value="1"/>
</dbReference>
<dbReference type="CDD" id="cd13603">
    <property type="entry name" value="PBP2_TRAP_Siap_TeaA_like"/>
    <property type="match status" value="1"/>
</dbReference>
<evidence type="ECO:0000256" key="4">
    <source>
        <dbReference type="SAM" id="Coils"/>
    </source>
</evidence>
<keyword evidence="6" id="KW-1185">Reference proteome</keyword>
<dbReference type="EMBL" id="RBVX01000024">
    <property type="protein sequence ID" value="RSL31502.1"/>
    <property type="molecule type" value="Genomic_DNA"/>
</dbReference>
<dbReference type="AlphaFoldDB" id="A0A3R9P5B8"/>
<evidence type="ECO:0000313" key="6">
    <source>
        <dbReference type="Proteomes" id="UP000275076"/>
    </source>
</evidence>